<dbReference type="PANTHER" id="PTHR12131:SF1">
    <property type="entry name" value="ATP-DEPENDENT RNA HELICASE SUPV3L1, MITOCHONDRIAL-RELATED"/>
    <property type="match status" value="1"/>
</dbReference>
<dbReference type="InterPro" id="IPR014001">
    <property type="entry name" value="Helicase_ATP-bd"/>
</dbReference>
<dbReference type="InterPro" id="IPR027417">
    <property type="entry name" value="P-loop_NTPase"/>
</dbReference>
<accession>A0A239BXU2</accession>
<dbReference type="RefSeq" id="WP_089304783.1">
    <property type="nucleotide sequence ID" value="NZ_FZOO01000002.1"/>
</dbReference>
<dbReference type="GO" id="GO:0070478">
    <property type="term" value="P:nuclear-transcribed mRNA catabolic process, 3'-5' exonucleolytic nonsense-mediated decay"/>
    <property type="evidence" value="ECO:0007669"/>
    <property type="project" value="TreeGrafter"/>
</dbReference>
<dbReference type="GO" id="GO:0004386">
    <property type="term" value="F:helicase activity"/>
    <property type="evidence" value="ECO:0007669"/>
    <property type="project" value="UniProtKB-KW"/>
</dbReference>
<sequence>MSSPAERYAAARRRSAHPALADFTAELGFSLDPFQVQACEALDGGAGVLVCAPTGAGKTVVGEFAVHKALAEGRKAFYTTPIKALSNQKYNDLVGRYGEARVGLLTGDNAINGDAPVVVMTTEVLRNMLYAESPAIDGLGYVVMDEVHYLADRFRGAVWEEVIIHLPASVTLVSLSATVSNAEEFADWLVTVRGHTEVVVSEIRPIPLWQHMLVGNRVFDLFSLRPAAHAAEQGDTPRGQSTRERGASVVDPELVRYVREYERRIDSWGGGNGGARRDRGDWHKPRYRPPARPDVIERLDRDGLLPAITFVFSRNGCDAAVDQCLRAGLRLTDEHERAEIAAIVDERTGSLPEEDLHVLGFWEWREGLLAGIAAHHAGLVPAFKETVEECFVRGLVKAVFATETLALGINMPARTVVLERLVKWNGEAHVDVTPGEYTQLTGRAGRRGIDVEGHAVVVWAPGTDPAVVAGLASTRTYPLRSSFRPSYNMAVNLVSSFGRARARELLASSFAQFQADRSVVGLARAAARHEQDAGRWAAEMQSAGGDVAGYARLRQEIADREKELSRDSAAKRRLEASDALAALRPGDVIRVPSGRRQGLAVVLDPGVTDLGEPRPLVLTEDKWAGRLGTVDFPTPVSALARVRVPRNFNHRSPHARRDLAATLRNARVENDLGARRVRQRSAAADDPVLHDLRRALRAHPVHALPDREERVRAAERWLRATREAEATHRRMAERTGSLTRQFDRTCDVLEELGYLVPDPAAPSLVEGADPVDHEVADESPVATEDGRRLARIWSEADLLVAECLRSGVWRGLTPAELAAAVSTVVFEARRETPGQPAVPSGRAGAAIGEMRRIRSRLQDVELDHGVPPTRDLDLGFAWAAYRWTDGQSLDRVLAGAEQAGTELSGGDFVRWARQLLDLLDQLAKVADRPLAATARTAVERVRRGVVAVAVGG</sequence>
<dbReference type="Pfam" id="PF26090">
    <property type="entry name" value="SH3_HelY"/>
    <property type="match status" value="1"/>
</dbReference>
<dbReference type="InterPro" id="IPR011545">
    <property type="entry name" value="DEAD/DEAH_box_helicase_dom"/>
</dbReference>
<evidence type="ECO:0000259" key="6">
    <source>
        <dbReference type="PROSITE" id="PS51194"/>
    </source>
</evidence>
<proteinExistence type="predicted"/>
<dbReference type="OrthoDB" id="3229913at2"/>
<dbReference type="Pfam" id="PF08148">
    <property type="entry name" value="DSHCT"/>
    <property type="match status" value="1"/>
</dbReference>
<keyword evidence="4" id="KW-0067">ATP-binding</keyword>
<dbReference type="SMART" id="SM00490">
    <property type="entry name" value="HELICc"/>
    <property type="match status" value="1"/>
</dbReference>
<dbReference type="PANTHER" id="PTHR12131">
    <property type="entry name" value="ATP-DEPENDENT RNA AND DNA HELICASE"/>
    <property type="match status" value="1"/>
</dbReference>
<evidence type="ECO:0000256" key="1">
    <source>
        <dbReference type="ARBA" id="ARBA00022741"/>
    </source>
</evidence>
<dbReference type="GO" id="GO:0003676">
    <property type="term" value="F:nucleic acid binding"/>
    <property type="evidence" value="ECO:0007669"/>
    <property type="project" value="InterPro"/>
</dbReference>
<protein>
    <submittedName>
        <fullName evidence="7">ATP-dependent RNA helicase HelY</fullName>
    </submittedName>
</protein>
<dbReference type="SMART" id="SM01142">
    <property type="entry name" value="DSHCT"/>
    <property type="match status" value="1"/>
</dbReference>
<dbReference type="SUPFAM" id="SSF52540">
    <property type="entry name" value="P-loop containing nucleoside triphosphate hydrolases"/>
    <property type="match status" value="1"/>
</dbReference>
<dbReference type="InterPro" id="IPR001650">
    <property type="entry name" value="Helicase_C-like"/>
</dbReference>
<dbReference type="SMART" id="SM00487">
    <property type="entry name" value="DEXDc"/>
    <property type="match status" value="1"/>
</dbReference>
<dbReference type="Gene3D" id="1.10.3380.30">
    <property type="match status" value="1"/>
</dbReference>
<evidence type="ECO:0000256" key="4">
    <source>
        <dbReference type="ARBA" id="ARBA00022840"/>
    </source>
</evidence>
<evidence type="ECO:0000313" key="8">
    <source>
        <dbReference type="Proteomes" id="UP000198373"/>
    </source>
</evidence>
<dbReference type="Pfam" id="PF00271">
    <property type="entry name" value="Helicase_C"/>
    <property type="match status" value="1"/>
</dbReference>
<reference evidence="8" key="1">
    <citation type="submission" date="2017-06" db="EMBL/GenBank/DDBJ databases">
        <authorList>
            <person name="Varghese N."/>
            <person name="Submissions S."/>
        </authorList>
    </citation>
    <scope>NUCLEOTIDE SEQUENCE [LARGE SCALE GENOMIC DNA]</scope>
    <source>
        <strain evidence="8">DSM 46839</strain>
    </source>
</reference>
<dbReference type="Proteomes" id="UP000198373">
    <property type="component" value="Unassembled WGS sequence"/>
</dbReference>
<dbReference type="GO" id="GO:0005524">
    <property type="term" value="F:ATP binding"/>
    <property type="evidence" value="ECO:0007669"/>
    <property type="project" value="UniProtKB-KW"/>
</dbReference>
<evidence type="ECO:0000313" key="7">
    <source>
        <dbReference type="EMBL" id="SNS12238.1"/>
    </source>
</evidence>
<name>A0A239BXU2_9ACTN</name>
<dbReference type="Pfam" id="PF00270">
    <property type="entry name" value="DEAD"/>
    <property type="match status" value="1"/>
</dbReference>
<organism evidence="7 8">
    <name type="scientific">Geodermatophilus pulveris</name>
    <dbReference type="NCBI Taxonomy" id="1564159"/>
    <lineage>
        <taxon>Bacteria</taxon>
        <taxon>Bacillati</taxon>
        <taxon>Actinomycetota</taxon>
        <taxon>Actinomycetes</taxon>
        <taxon>Geodermatophilales</taxon>
        <taxon>Geodermatophilaceae</taxon>
        <taxon>Geodermatophilus</taxon>
    </lineage>
</organism>
<dbReference type="InterPro" id="IPR050699">
    <property type="entry name" value="RNA-DNA_Helicase"/>
</dbReference>
<feature type="domain" description="Helicase ATP-binding" evidence="5">
    <location>
        <begin position="39"/>
        <end position="197"/>
    </location>
</feature>
<evidence type="ECO:0000256" key="2">
    <source>
        <dbReference type="ARBA" id="ARBA00022801"/>
    </source>
</evidence>
<dbReference type="GO" id="GO:0055087">
    <property type="term" value="C:Ski complex"/>
    <property type="evidence" value="ECO:0007669"/>
    <property type="project" value="TreeGrafter"/>
</dbReference>
<keyword evidence="3 7" id="KW-0347">Helicase</keyword>
<keyword evidence="8" id="KW-1185">Reference proteome</keyword>
<dbReference type="InterPro" id="IPR058621">
    <property type="entry name" value="SH3_HelY"/>
</dbReference>
<dbReference type="Gene3D" id="3.40.50.300">
    <property type="entry name" value="P-loop containing nucleotide triphosphate hydrolases"/>
    <property type="match status" value="2"/>
</dbReference>
<dbReference type="InterPro" id="IPR012961">
    <property type="entry name" value="Ski2/MTR4_C"/>
</dbReference>
<dbReference type="PROSITE" id="PS51192">
    <property type="entry name" value="HELICASE_ATP_BIND_1"/>
    <property type="match status" value="1"/>
</dbReference>
<evidence type="ECO:0000259" key="5">
    <source>
        <dbReference type="PROSITE" id="PS51192"/>
    </source>
</evidence>
<evidence type="ECO:0000256" key="3">
    <source>
        <dbReference type="ARBA" id="ARBA00022806"/>
    </source>
</evidence>
<dbReference type="CDD" id="cd18795">
    <property type="entry name" value="SF2_C_Ski2"/>
    <property type="match status" value="1"/>
</dbReference>
<dbReference type="AlphaFoldDB" id="A0A239BXU2"/>
<feature type="domain" description="Helicase C-terminal" evidence="6">
    <location>
        <begin position="291"/>
        <end position="495"/>
    </location>
</feature>
<gene>
    <name evidence="7" type="ORF">SAMN06893096_102113</name>
</gene>
<keyword evidence="1" id="KW-0547">Nucleotide-binding</keyword>
<dbReference type="EMBL" id="FZOO01000002">
    <property type="protein sequence ID" value="SNS12238.1"/>
    <property type="molecule type" value="Genomic_DNA"/>
</dbReference>
<dbReference type="PROSITE" id="PS51194">
    <property type="entry name" value="HELICASE_CTER"/>
    <property type="match status" value="1"/>
</dbReference>
<keyword evidence="2" id="KW-0378">Hydrolase</keyword>
<dbReference type="GO" id="GO:0016787">
    <property type="term" value="F:hydrolase activity"/>
    <property type="evidence" value="ECO:0007669"/>
    <property type="project" value="UniProtKB-KW"/>
</dbReference>